<dbReference type="PANTHER" id="PTHR33121">
    <property type="entry name" value="CYCLIC DI-GMP PHOSPHODIESTERASE PDEF"/>
    <property type="match status" value="1"/>
</dbReference>
<dbReference type="Proteomes" id="UP000236327">
    <property type="component" value="Unassembled WGS sequence"/>
</dbReference>
<dbReference type="PROSITE" id="PS50883">
    <property type="entry name" value="EAL"/>
    <property type="match status" value="1"/>
</dbReference>
<feature type="domain" description="EAL" evidence="1">
    <location>
        <begin position="12"/>
        <end position="261"/>
    </location>
</feature>
<sequence>MFNDVTVDPVRDAAASTALLCAVADGTILLHWQPVMSADGERILYHEALSRVIDDDGALMPAGNLIAAAERVGTIGAIDRHNLNRVLDELEAAPAVCLGINISADSACLHPAWTRTLARLKAAPQIAQRLVVEITETGTLPSLPAAIAFANELRTLGCRIAIDDFGDGQASIRRLTALKPDIVKVDRHFTVGALHSKAEYTILERMIALAQALSPVVIVEGVETSAHREVVESAGGTWQQGYYWAKPSPDRPWRSEIRQLKDLAVRQYRKGEALVGHASISSAPRFTVLR</sequence>
<dbReference type="InterPro" id="IPR001633">
    <property type="entry name" value="EAL_dom"/>
</dbReference>
<evidence type="ECO:0000259" key="1">
    <source>
        <dbReference type="PROSITE" id="PS50883"/>
    </source>
</evidence>
<evidence type="ECO:0000313" key="3">
    <source>
        <dbReference type="Proteomes" id="UP000236327"/>
    </source>
</evidence>
<protein>
    <recommendedName>
        <fullName evidence="1">EAL domain-containing protein</fullName>
    </recommendedName>
</protein>
<dbReference type="PANTHER" id="PTHR33121:SF79">
    <property type="entry name" value="CYCLIC DI-GMP PHOSPHODIESTERASE PDED-RELATED"/>
    <property type="match status" value="1"/>
</dbReference>
<evidence type="ECO:0000313" key="2">
    <source>
        <dbReference type="EMBL" id="PNU05506.1"/>
    </source>
</evidence>
<name>A0A2K2G3A4_9SPHN</name>
<keyword evidence="3" id="KW-1185">Reference proteome</keyword>
<reference evidence="2 3" key="1">
    <citation type="submission" date="2016-05" db="EMBL/GenBank/DDBJ databases">
        <title>Complete genome sequence of Novosphingobium guangzhouense SA925(T).</title>
        <authorList>
            <person name="Sha S."/>
        </authorList>
    </citation>
    <scope>NUCLEOTIDE SEQUENCE [LARGE SCALE GENOMIC DNA]</scope>
    <source>
        <strain evidence="2 3">SA925</strain>
    </source>
</reference>
<accession>A0A2K2G3A4</accession>
<dbReference type="SUPFAM" id="SSF141868">
    <property type="entry name" value="EAL domain-like"/>
    <property type="match status" value="1"/>
</dbReference>
<dbReference type="GO" id="GO:0071111">
    <property type="term" value="F:cyclic-guanylate-specific phosphodiesterase activity"/>
    <property type="evidence" value="ECO:0007669"/>
    <property type="project" value="InterPro"/>
</dbReference>
<dbReference type="AlphaFoldDB" id="A0A2K2G3A4"/>
<dbReference type="SMART" id="SM00052">
    <property type="entry name" value="EAL"/>
    <property type="match status" value="1"/>
</dbReference>
<proteinExistence type="predicted"/>
<dbReference type="CDD" id="cd01948">
    <property type="entry name" value="EAL"/>
    <property type="match status" value="1"/>
</dbReference>
<dbReference type="EMBL" id="LYMM01000025">
    <property type="protein sequence ID" value="PNU05506.1"/>
    <property type="molecule type" value="Genomic_DNA"/>
</dbReference>
<dbReference type="Pfam" id="PF00563">
    <property type="entry name" value="EAL"/>
    <property type="match status" value="1"/>
</dbReference>
<dbReference type="InterPro" id="IPR050706">
    <property type="entry name" value="Cyclic-di-GMP_PDE-like"/>
</dbReference>
<comment type="caution">
    <text evidence="2">The sequence shown here is derived from an EMBL/GenBank/DDBJ whole genome shotgun (WGS) entry which is preliminary data.</text>
</comment>
<dbReference type="Gene3D" id="3.20.20.450">
    <property type="entry name" value="EAL domain"/>
    <property type="match status" value="1"/>
</dbReference>
<dbReference type="InterPro" id="IPR035919">
    <property type="entry name" value="EAL_sf"/>
</dbReference>
<gene>
    <name evidence="2" type="ORF">A8V01_16120</name>
</gene>
<organism evidence="2 3">
    <name type="scientific">Novosphingobium guangzhouense</name>
    <dbReference type="NCBI Taxonomy" id="1850347"/>
    <lineage>
        <taxon>Bacteria</taxon>
        <taxon>Pseudomonadati</taxon>
        <taxon>Pseudomonadota</taxon>
        <taxon>Alphaproteobacteria</taxon>
        <taxon>Sphingomonadales</taxon>
        <taxon>Sphingomonadaceae</taxon>
        <taxon>Novosphingobium</taxon>
    </lineage>
</organism>